<dbReference type="OrthoDB" id="1162311at2759"/>
<proteinExistence type="inferred from homology"/>
<keyword evidence="22" id="KW-1185">Reference proteome</keyword>
<feature type="region of interest" description="Disordered" evidence="18">
    <location>
        <begin position="735"/>
        <end position="759"/>
    </location>
</feature>
<keyword evidence="15 21" id="KW-0675">Receptor</keyword>
<evidence type="ECO:0000256" key="9">
    <source>
        <dbReference type="ARBA" id="ARBA00022734"/>
    </source>
</evidence>
<dbReference type="GO" id="GO:0005524">
    <property type="term" value="F:ATP binding"/>
    <property type="evidence" value="ECO:0007669"/>
    <property type="project" value="UniProtKB-UniRule"/>
</dbReference>
<dbReference type="FunFam" id="3.30.200.20:FF:000168">
    <property type="entry name" value="L-type lectin-domain containing receptor kinase IX.1"/>
    <property type="match status" value="1"/>
</dbReference>
<dbReference type="GO" id="GO:0005886">
    <property type="term" value="C:plasma membrane"/>
    <property type="evidence" value="ECO:0007669"/>
    <property type="project" value="UniProtKB-SubCell"/>
</dbReference>
<comment type="caution">
    <text evidence="21">The sequence shown here is derived from an EMBL/GenBank/DDBJ whole genome shotgun (WGS) entry which is preliminary data.</text>
</comment>
<feature type="transmembrane region" description="Helical" evidence="19">
    <location>
        <begin position="344"/>
        <end position="365"/>
    </location>
</feature>
<dbReference type="FunFam" id="1.10.510.10:FF:000240">
    <property type="entry name" value="Lectin-domain containing receptor kinase A4.3"/>
    <property type="match status" value="1"/>
</dbReference>
<comment type="similarity">
    <text evidence="3">In the N-terminal section; belongs to the leguminous lectin family.</text>
</comment>
<evidence type="ECO:0000256" key="7">
    <source>
        <dbReference type="ARBA" id="ARBA00022692"/>
    </source>
</evidence>
<keyword evidence="7 19" id="KW-0812">Transmembrane</keyword>
<evidence type="ECO:0000256" key="16">
    <source>
        <dbReference type="ARBA" id="ARBA00023180"/>
    </source>
</evidence>
<dbReference type="Pfam" id="PF00139">
    <property type="entry name" value="Lectin_legB"/>
    <property type="match status" value="1"/>
</dbReference>
<dbReference type="InterPro" id="IPR000719">
    <property type="entry name" value="Prot_kinase_dom"/>
</dbReference>
<dbReference type="PROSITE" id="PS50011">
    <property type="entry name" value="PROTEIN_KINASE_DOM"/>
    <property type="match status" value="1"/>
</dbReference>
<dbReference type="InterPro" id="IPR013320">
    <property type="entry name" value="ConA-like_dom_sf"/>
</dbReference>
<evidence type="ECO:0000256" key="8">
    <source>
        <dbReference type="ARBA" id="ARBA00022729"/>
    </source>
</evidence>
<dbReference type="InterPro" id="IPR050528">
    <property type="entry name" value="L-type_Lectin-RKs"/>
</dbReference>
<evidence type="ECO:0000256" key="18">
    <source>
        <dbReference type="SAM" id="MobiDB-lite"/>
    </source>
</evidence>
<dbReference type="PROSITE" id="PS00108">
    <property type="entry name" value="PROTEIN_KINASE_ST"/>
    <property type="match status" value="1"/>
</dbReference>
<dbReference type="PANTHER" id="PTHR27007">
    <property type="match status" value="1"/>
</dbReference>
<keyword evidence="14 19" id="KW-0472">Membrane</keyword>
<comment type="similarity">
    <text evidence="2">Belongs to the leguminous lectin family.</text>
</comment>
<evidence type="ECO:0000256" key="6">
    <source>
        <dbReference type="ARBA" id="ARBA00022679"/>
    </source>
</evidence>
<evidence type="ECO:0000259" key="20">
    <source>
        <dbReference type="PROSITE" id="PS50011"/>
    </source>
</evidence>
<accession>A0A5N5GPX6</accession>
<evidence type="ECO:0000256" key="15">
    <source>
        <dbReference type="ARBA" id="ARBA00023170"/>
    </source>
</evidence>
<gene>
    <name evidence="21" type="ORF">D8674_022529</name>
</gene>
<dbReference type="Gene3D" id="2.60.120.200">
    <property type="match status" value="1"/>
</dbReference>
<protein>
    <submittedName>
        <fullName evidence="21">L-type lectin-domain containing receptor kinase IX.1-like</fullName>
    </submittedName>
</protein>
<dbReference type="EMBL" id="SMOL01000402">
    <property type="protein sequence ID" value="KAB2615941.1"/>
    <property type="molecule type" value="Genomic_DNA"/>
</dbReference>
<dbReference type="GO" id="GO:0004672">
    <property type="term" value="F:protein kinase activity"/>
    <property type="evidence" value="ECO:0007669"/>
    <property type="project" value="InterPro"/>
</dbReference>
<feature type="binding site" evidence="17">
    <location>
        <position position="439"/>
    </location>
    <ligand>
        <name>ATP</name>
        <dbReference type="ChEBI" id="CHEBI:30616"/>
    </ligand>
</feature>
<keyword evidence="13 19" id="KW-1133">Transmembrane helix</keyword>
<keyword evidence="6" id="KW-0808">Transferase</keyword>
<name>A0A5N5GPX6_9ROSA</name>
<dbReference type="InterPro" id="IPR011009">
    <property type="entry name" value="Kinase-like_dom_sf"/>
</dbReference>
<dbReference type="InterPro" id="IPR008271">
    <property type="entry name" value="Ser/Thr_kinase_AS"/>
</dbReference>
<reference evidence="21 22" key="3">
    <citation type="submission" date="2019-11" db="EMBL/GenBank/DDBJ databases">
        <title>A de novo genome assembly of a pear dwarfing rootstock.</title>
        <authorList>
            <person name="Wang F."/>
            <person name="Wang J."/>
            <person name="Li S."/>
            <person name="Zhang Y."/>
            <person name="Fang M."/>
            <person name="Ma L."/>
            <person name="Zhao Y."/>
            <person name="Jiang S."/>
        </authorList>
    </citation>
    <scope>NUCLEOTIDE SEQUENCE [LARGE SCALE GENOMIC DNA]</scope>
    <source>
        <strain evidence="21">S2</strain>
        <tissue evidence="21">Leaf</tissue>
    </source>
</reference>
<dbReference type="SUPFAM" id="SSF49899">
    <property type="entry name" value="Concanavalin A-like lectins/glucanases"/>
    <property type="match status" value="1"/>
</dbReference>
<evidence type="ECO:0000256" key="12">
    <source>
        <dbReference type="ARBA" id="ARBA00022840"/>
    </source>
</evidence>
<reference evidence="21 22" key="1">
    <citation type="submission" date="2019-09" db="EMBL/GenBank/DDBJ databases">
        <authorList>
            <person name="Ou C."/>
        </authorList>
    </citation>
    <scope>NUCLEOTIDE SEQUENCE [LARGE SCALE GENOMIC DNA]</scope>
    <source>
        <strain evidence="21">S2</strain>
        <tissue evidence="21">Leaf</tissue>
    </source>
</reference>
<evidence type="ECO:0000256" key="4">
    <source>
        <dbReference type="ARBA" id="ARBA00010217"/>
    </source>
</evidence>
<evidence type="ECO:0000313" key="21">
    <source>
        <dbReference type="EMBL" id="KAB2615941.1"/>
    </source>
</evidence>
<evidence type="ECO:0000256" key="1">
    <source>
        <dbReference type="ARBA" id="ARBA00004251"/>
    </source>
</evidence>
<evidence type="ECO:0000256" key="14">
    <source>
        <dbReference type="ARBA" id="ARBA00023136"/>
    </source>
</evidence>
<dbReference type="SMART" id="SM00220">
    <property type="entry name" value="S_TKc"/>
    <property type="match status" value="1"/>
</dbReference>
<dbReference type="CDD" id="cd14066">
    <property type="entry name" value="STKc_IRAK"/>
    <property type="match status" value="1"/>
</dbReference>
<dbReference type="SUPFAM" id="SSF56112">
    <property type="entry name" value="Protein kinase-like (PK-like)"/>
    <property type="match status" value="1"/>
</dbReference>
<evidence type="ECO:0000256" key="5">
    <source>
        <dbReference type="ARBA" id="ARBA00022475"/>
    </source>
</evidence>
<dbReference type="AlphaFoldDB" id="A0A5N5GPX6"/>
<keyword evidence="10 17" id="KW-0547">Nucleotide-binding</keyword>
<dbReference type="CDD" id="cd06899">
    <property type="entry name" value="lectin_legume_LecRK_Arcelin_ConA"/>
    <property type="match status" value="1"/>
</dbReference>
<evidence type="ECO:0000256" key="3">
    <source>
        <dbReference type="ARBA" id="ARBA00008536"/>
    </source>
</evidence>
<sequence>MTNICPSLLQILSLHLSPKMLTTMISASTLRSQKLHFLLVFFFLLTPSVTPLNFSFPSFSSDDSAKISTEGDAHWLRPSLRLTRDASDVAKNDSVGRATYRQSFLLQEKATGKLADFTTSFDFAINSMNEPVAGDGLAFFIAPYGSVLNSTLGNGGSLGLPFNSTPSDDFVLRNQYPFVAVEFDIFYYNELTTIDDPKYEHVGIDVNSLNSSRLERWDGGIAEGIPNRATITYNSSSKNLSVAFTTFVTSDHNVPRQKMRYFYYIVDLKHYLPDRVVVGFSASTGECFAIHKIISWNFTSTSLDDHHEANTASPPLPVAVPVSSPMASPTYPPKTVNKPIGLEIGLGIGGCAVVVTGLGLVWFFLWKRRETGESSDEDTMVHELVDEEFEKGACPRKFSYRELARATNNFGQEEKLGEGGFGGVYKGIIPDLKSPVAVKRISKGSKQGPKEYASEVKTISRLRHRNLVQLIGWCHEKKFLLVYEFMPKGSLDSHLFKEQSLLTWEARYKIAQGLASGLLYLHQEWEQCVLHRDIKSSNVMLDANFNAKLGDFGLARLVDHGQEPQTTALAGTMGYMAPEYVITGKASKESDVYSFGIVALEICCGRKPIDPKFGSSKVNMVEWVWELYGEEKVIEAADPKLCGDFDEKQMECLMIVGLWCAHPDNNMRPSIQQAIQVLNFEVPLPNLPSNMPVATYFAPSRSLSKLSGGASSSQGGQTECSGYAYNINSAEFTGSSSATNSHPSVSLGSKCDNSMRNYD</sequence>
<dbReference type="InterPro" id="IPR017441">
    <property type="entry name" value="Protein_kinase_ATP_BS"/>
</dbReference>
<evidence type="ECO:0000256" key="19">
    <source>
        <dbReference type="SAM" id="Phobius"/>
    </source>
</evidence>
<dbReference type="Gene3D" id="3.30.200.20">
    <property type="entry name" value="Phosphorylase Kinase, domain 1"/>
    <property type="match status" value="1"/>
</dbReference>
<evidence type="ECO:0000256" key="11">
    <source>
        <dbReference type="ARBA" id="ARBA00022777"/>
    </source>
</evidence>
<keyword evidence="11 21" id="KW-0418">Kinase</keyword>
<evidence type="ECO:0000313" key="22">
    <source>
        <dbReference type="Proteomes" id="UP000327157"/>
    </source>
</evidence>
<evidence type="ECO:0000256" key="10">
    <source>
        <dbReference type="ARBA" id="ARBA00022741"/>
    </source>
</evidence>
<dbReference type="InterPro" id="IPR001220">
    <property type="entry name" value="Legume_lectin_dom"/>
</dbReference>
<keyword evidence="12 17" id="KW-0067">ATP-binding</keyword>
<dbReference type="Proteomes" id="UP000327157">
    <property type="component" value="Chromosome 3"/>
</dbReference>
<evidence type="ECO:0000256" key="17">
    <source>
        <dbReference type="PROSITE-ProRule" id="PRU10141"/>
    </source>
</evidence>
<dbReference type="PROSITE" id="PS00107">
    <property type="entry name" value="PROTEIN_KINASE_ATP"/>
    <property type="match status" value="1"/>
</dbReference>
<dbReference type="GO" id="GO:0002229">
    <property type="term" value="P:defense response to oomycetes"/>
    <property type="evidence" value="ECO:0007669"/>
    <property type="project" value="UniProtKB-ARBA"/>
</dbReference>
<organism evidence="21 22">
    <name type="scientific">Pyrus ussuriensis x Pyrus communis</name>
    <dbReference type="NCBI Taxonomy" id="2448454"/>
    <lineage>
        <taxon>Eukaryota</taxon>
        <taxon>Viridiplantae</taxon>
        <taxon>Streptophyta</taxon>
        <taxon>Embryophyta</taxon>
        <taxon>Tracheophyta</taxon>
        <taxon>Spermatophyta</taxon>
        <taxon>Magnoliopsida</taxon>
        <taxon>eudicotyledons</taxon>
        <taxon>Gunneridae</taxon>
        <taxon>Pentapetalae</taxon>
        <taxon>rosids</taxon>
        <taxon>fabids</taxon>
        <taxon>Rosales</taxon>
        <taxon>Rosaceae</taxon>
        <taxon>Amygdaloideae</taxon>
        <taxon>Maleae</taxon>
        <taxon>Pyrus</taxon>
    </lineage>
</organism>
<reference evidence="22" key="2">
    <citation type="submission" date="2019-10" db="EMBL/GenBank/DDBJ databases">
        <title>A de novo genome assembly of a pear dwarfing rootstock.</title>
        <authorList>
            <person name="Wang F."/>
            <person name="Wang J."/>
            <person name="Li S."/>
            <person name="Zhang Y."/>
            <person name="Fang M."/>
            <person name="Ma L."/>
            <person name="Zhao Y."/>
            <person name="Jiang S."/>
        </authorList>
    </citation>
    <scope>NUCLEOTIDE SEQUENCE [LARGE SCALE GENOMIC DNA]</scope>
</reference>
<keyword evidence="9 21" id="KW-0430">Lectin</keyword>
<evidence type="ECO:0000256" key="13">
    <source>
        <dbReference type="ARBA" id="ARBA00022989"/>
    </source>
</evidence>
<comment type="subcellular location">
    <subcellularLocation>
        <location evidence="1">Cell membrane</location>
        <topology evidence="1">Single-pass type I membrane protein</topology>
    </subcellularLocation>
</comment>
<dbReference type="GO" id="GO:0030246">
    <property type="term" value="F:carbohydrate binding"/>
    <property type="evidence" value="ECO:0007669"/>
    <property type="project" value="UniProtKB-KW"/>
</dbReference>
<keyword evidence="8" id="KW-0732">Signal</keyword>
<feature type="domain" description="Protein kinase" evidence="20">
    <location>
        <begin position="410"/>
        <end position="687"/>
    </location>
</feature>
<dbReference type="Pfam" id="PF00069">
    <property type="entry name" value="Pkinase"/>
    <property type="match status" value="1"/>
</dbReference>
<evidence type="ECO:0000256" key="2">
    <source>
        <dbReference type="ARBA" id="ARBA00007606"/>
    </source>
</evidence>
<keyword evidence="5" id="KW-1003">Cell membrane</keyword>
<keyword evidence="16" id="KW-0325">Glycoprotein</keyword>
<comment type="similarity">
    <text evidence="4">In the C-terminal section; belongs to the protein kinase superfamily. Ser/Thr protein kinase family.</text>
</comment>
<dbReference type="Gene3D" id="1.10.510.10">
    <property type="entry name" value="Transferase(Phosphotransferase) domain 1"/>
    <property type="match status" value="1"/>
</dbReference>